<reference evidence="1" key="1">
    <citation type="submission" date="2012-04" db="EMBL/GenBank/DDBJ databases">
        <title>The Genome Sequence of Loa loa.</title>
        <authorList>
            <consortium name="The Broad Institute Genome Sequencing Platform"/>
            <consortium name="Broad Institute Genome Sequencing Center for Infectious Disease"/>
            <person name="Nutman T.B."/>
            <person name="Fink D.L."/>
            <person name="Russ C."/>
            <person name="Young S."/>
            <person name="Zeng Q."/>
            <person name="Gargeya S."/>
            <person name="Alvarado L."/>
            <person name="Berlin A."/>
            <person name="Chapman S.B."/>
            <person name="Chen Z."/>
            <person name="Freedman E."/>
            <person name="Gellesch M."/>
            <person name="Goldberg J."/>
            <person name="Griggs A."/>
            <person name="Gujja S."/>
            <person name="Heilman E.R."/>
            <person name="Heiman D."/>
            <person name="Howarth C."/>
            <person name="Mehta T."/>
            <person name="Neiman D."/>
            <person name="Pearson M."/>
            <person name="Roberts A."/>
            <person name="Saif S."/>
            <person name="Shea T."/>
            <person name="Shenoy N."/>
            <person name="Sisk P."/>
            <person name="Stolte C."/>
            <person name="Sykes S."/>
            <person name="White J."/>
            <person name="Yandava C."/>
            <person name="Haas B."/>
            <person name="Henn M.R."/>
            <person name="Nusbaum C."/>
            <person name="Birren B."/>
        </authorList>
    </citation>
    <scope>NUCLEOTIDE SEQUENCE [LARGE SCALE GENOMIC DNA]</scope>
</reference>
<protein>
    <submittedName>
        <fullName evidence="1">Uncharacterized protein</fullName>
    </submittedName>
</protein>
<accession>A0A1S0THQ8</accession>
<gene>
    <name evidence="1" type="ORF">LOAG_14705</name>
</gene>
<dbReference type="EMBL" id="JH713313">
    <property type="protein sequence ID" value="EFO13823.1"/>
    <property type="molecule type" value="Genomic_DNA"/>
</dbReference>
<organism evidence="1">
    <name type="scientific">Loa loa</name>
    <name type="common">Eye worm</name>
    <name type="synonym">Filaria loa</name>
    <dbReference type="NCBI Taxonomy" id="7209"/>
    <lineage>
        <taxon>Eukaryota</taxon>
        <taxon>Metazoa</taxon>
        <taxon>Ecdysozoa</taxon>
        <taxon>Nematoda</taxon>
        <taxon>Chromadorea</taxon>
        <taxon>Rhabditida</taxon>
        <taxon>Spirurina</taxon>
        <taxon>Spiruromorpha</taxon>
        <taxon>Filarioidea</taxon>
        <taxon>Onchocercidae</taxon>
        <taxon>Loa</taxon>
    </lineage>
</organism>
<dbReference type="CTD" id="9952186"/>
<dbReference type="GeneID" id="9952186"/>
<dbReference type="KEGG" id="loa:LOAG_14705"/>
<evidence type="ECO:0000313" key="1">
    <source>
        <dbReference type="EMBL" id="EFO13823.1"/>
    </source>
</evidence>
<dbReference type="InParanoid" id="A0A1S0THQ8"/>
<feature type="non-terminal residue" evidence="1">
    <location>
        <position position="1"/>
    </location>
</feature>
<dbReference type="AlphaFoldDB" id="A0A1S0THQ8"/>
<name>A0A1S0THQ8_LOALO</name>
<sequence>NYDVIRNVLLGKYGIRSAIIKSLYNDVHPIKEVDRKWMTTVETMERALRQLEMHRENLEHSSIEIAIESILLNGILENVYQQHEEDPSWLVMKLSLQKIDQ</sequence>
<dbReference type="OMA" id="WMTTVET"/>
<dbReference type="OrthoDB" id="5864015at2759"/>
<proteinExistence type="predicted"/>
<dbReference type="RefSeq" id="XP_003150247.1">
    <property type="nucleotide sequence ID" value="XM_003150199.1"/>
</dbReference>